<dbReference type="InterPro" id="IPR036291">
    <property type="entry name" value="NAD(P)-bd_dom_sf"/>
</dbReference>
<dbReference type="SUPFAM" id="SSF51735">
    <property type="entry name" value="NAD(P)-binding Rossmann-fold domains"/>
    <property type="match status" value="1"/>
</dbReference>
<organism evidence="4 5">
    <name type="scientific">Phormidesmis priestleyi Ana</name>
    <dbReference type="NCBI Taxonomy" id="1666911"/>
    <lineage>
        <taxon>Bacteria</taxon>
        <taxon>Bacillati</taxon>
        <taxon>Cyanobacteriota</taxon>
        <taxon>Cyanophyceae</taxon>
        <taxon>Leptolyngbyales</taxon>
        <taxon>Leptolyngbyaceae</taxon>
        <taxon>Phormidesmis</taxon>
    </lineage>
</organism>
<sequence length="246" mass="25972">MNLNGKRVVVTGGGSGIGLAMALAFADEGAAVVITGRNQTKLAAAAAKHPNISSQVCDVADEAAVVALRDAMDADGGTDVLVNNAGIMHTFDVTQGFPLEKQLQEIDIDVSGPVRLVHHFLSGMLQRESVIVNVSSGLAYAPYAPAPVYSASKAFLHSYTQSLRAQLADTAVRVVELLPPVVDTELAADLDPSFPRISPEKLVAALLKGLKNNTDEITPGQSAQLKLMSRLAPGFLFQQMNKNAKR</sequence>
<dbReference type="InterPro" id="IPR020904">
    <property type="entry name" value="Sc_DH/Rdtase_CS"/>
</dbReference>
<dbReference type="Pfam" id="PF00106">
    <property type="entry name" value="adh_short"/>
    <property type="match status" value="1"/>
</dbReference>
<keyword evidence="2 4" id="KW-0560">Oxidoreductase</keyword>
<dbReference type="PRINTS" id="PR00081">
    <property type="entry name" value="GDHRDH"/>
</dbReference>
<proteinExistence type="inferred from homology"/>
<reference evidence="4 5" key="1">
    <citation type="submission" date="2015-09" db="EMBL/GenBank/DDBJ databases">
        <title>Identification and resolution of microdiversity through metagenomic sequencing of parallel consortia.</title>
        <authorList>
            <person name="Nelson W.C."/>
            <person name="Romine M.F."/>
            <person name="Lindemann S.R."/>
        </authorList>
    </citation>
    <scope>NUCLEOTIDE SEQUENCE [LARGE SCALE GENOMIC DNA]</scope>
    <source>
        <strain evidence="4">Ana</strain>
    </source>
</reference>
<dbReference type="Proteomes" id="UP000050465">
    <property type="component" value="Unassembled WGS sequence"/>
</dbReference>
<accession>A0A0P8D834</accession>
<dbReference type="GO" id="GO:0016020">
    <property type="term" value="C:membrane"/>
    <property type="evidence" value="ECO:0007669"/>
    <property type="project" value="TreeGrafter"/>
</dbReference>
<dbReference type="EC" id="1.-.-.-" evidence="4"/>
<dbReference type="PRINTS" id="PR00080">
    <property type="entry name" value="SDRFAMILY"/>
</dbReference>
<dbReference type="EMBL" id="LJZR01000063">
    <property type="protein sequence ID" value="KPQ32264.1"/>
    <property type="molecule type" value="Genomic_DNA"/>
</dbReference>
<dbReference type="PANTHER" id="PTHR44196:SF1">
    <property type="entry name" value="DEHYDROGENASE_REDUCTASE SDR FAMILY MEMBER 7B"/>
    <property type="match status" value="1"/>
</dbReference>
<name>A0A0P8D834_9CYAN</name>
<evidence type="ECO:0000256" key="2">
    <source>
        <dbReference type="ARBA" id="ARBA00023002"/>
    </source>
</evidence>
<dbReference type="InterPro" id="IPR002347">
    <property type="entry name" value="SDR_fam"/>
</dbReference>
<comment type="caution">
    <text evidence="4">The sequence shown here is derived from an EMBL/GenBank/DDBJ whole genome shotgun (WGS) entry which is preliminary data.</text>
</comment>
<dbReference type="Gene3D" id="3.40.50.720">
    <property type="entry name" value="NAD(P)-binding Rossmann-like Domain"/>
    <property type="match status" value="1"/>
</dbReference>
<protein>
    <submittedName>
        <fullName evidence="4">Putative oxidoreductase</fullName>
        <ecNumber evidence="4">1.-.-.-</ecNumber>
    </submittedName>
</protein>
<dbReference type="AlphaFoldDB" id="A0A0P8D834"/>
<dbReference type="PATRIC" id="fig|1666911.3.peg.3970"/>
<dbReference type="STRING" id="1666911.HLUCCA11_21935"/>
<comment type="similarity">
    <text evidence="1 3">Belongs to the short-chain dehydrogenases/reductases (SDR) family.</text>
</comment>
<evidence type="ECO:0000313" key="4">
    <source>
        <dbReference type="EMBL" id="KPQ32264.1"/>
    </source>
</evidence>
<gene>
    <name evidence="4" type="primary">dltE</name>
    <name evidence="4" type="ORF">HLUCCA11_21935</name>
</gene>
<dbReference type="PROSITE" id="PS00061">
    <property type="entry name" value="ADH_SHORT"/>
    <property type="match status" value="1"/>
</dbReference>
<evidence type="ECO:0000256" key="1">
    <source>
        <dbReference type="ARBA" id="ARBA00006484"/>
    </source>
</evidence>
<evidence type="ECO:0000256" key="3">
    <source>
        <dbReference type="RuleBase" id="RU000363"/>
    </source>
</evidence>
<dbReference type="PANTHER" id="PTHR44196">
    <property type="entry name" value="DEHYDROGENASE/REDUCTASE SDR FAMILY MEMBER 7B"/>
    <property type="match status" value="1"/>
</dbReference>
<evidence type="ECO:0000313" key="5">
    <source>
        <dbReference type="Proteomes" id="UP000050465"/>
    </source>
</evidence>
<dbReference type="GO" id="GO:0016491">
    <property type="term" value="F:oxidoreductase activity"/>
    <property type="evidence" value="ECO:0007669"/>
    <property type="project" value="UniProtKB-KW"/>
</dbReference>